<evidence type="ECO:0000256" key="6">
    <source>
        <dbReference type="ARBA" id="ARBA00041911"/>
    </source>
</evidence>
<dbReference type="GO" id="GO:0043812">
    <property type="term" value="F:phosphatidylinositol-4-phosphate phosphatase activity"/>
    <property type="evidence" value="ECO:0007669"/>
    <property type="project" value="TreeGrafter"/>
</dbReference>
<keyword evidence="7" id="KW-0472">Membrane</keyword>
<protein>
    <recommendedName>
        <fullName evidence="4">Phosphatidylinositol-3-phosphatase SAC1</fullName>
        <ecNumber evidence="1">3.1.3.64</ecNumber>
    </recommendedName>
    <alternativeName>
        <fullName evidence="6">Phosphatidylinositol-4-phosphate phosphatase</fullName>
    </alternativeName>
    <alternativeName>
        <fullName evidence="5">Suppressor of actin mutations 1-like protein</fullName>
    </alternativeName>
</protein>
<dbReference type="AlphaFoldDB" id="A0A1I7Z0G1"/>
<comment type="catalytic activity">
    <reaction evidence="2">
        <text>a 1,2-diacyl-sn-glycero-3-phospho-(1D-myo-inositol-3-phosphate) + H2O = a 1,2-diacyl-sn-glycero-3-phospho-(1D-myo-inositol) + phosphate</text>
        <dbReference type="Rhea" id="RHEA:12316"/>
        <dbReference type="ChEBI" id="CHEBI:15377"/>
        <dbReference type="ChEBI" id="CHEBI:43474"/>
        <dbReference type="ChEBI" id="CHEBI:57880"/>
        <dbReference type="ChEBI" id="CHEBI:58088"/>
        <dbReference type="EC" id="3.1.3.64"/>
    </reaction>
    <physiologicalReaction direction="left-to-right" evidence="2">
        <dbReference type="Rhea" id="RHEA:12317"/>
    </physiologicalReaction>
</comment>
<feature type="domain" description="SAC" evidence="8">
    <location>
        <begin position="1"/>
        <end position="160"/>
    </location>
</feature>
<evidence type="ECO:0000256" key="7">
    <source>
        <dbReference type="SAM" id="Phobius"/>
    </source>
</evidence>
<evidence type="ECO:0000256" key="2">
    <source>
        <dbReference type="ARBA" id="ARBA00036631"/>
    </source>
</evidence>
<reference evidence="10" key="1">
    <citation type="submission" date="2016-11" db="UniProtKB">
        <authorList>
            <consortium name="WormBaseParasite"/>
        </authorList>
    </citation>
    <scope>IDENTIFICATION</scope>
</reference>
<evidence type="ECO:0000256" key="1">
    <source>
        <dbReference type="ARBA" id="ARBA00013038"/>
    </source>
</evidence>
<keyword evidence="7" id="KW-0812">Transmembrane</keyword>
<evidence type="ECO:0000313" key="10">
    <source>
        <dbReference type="WBParaSite" id="L893_g21532.t1"/>
    </source>
</evidence>
<keyword evidence="9" id="KW-1185">Reference proteome</keyword>
<dbReference type="InterPro" id="IPR002013">
    <property type="entry name" value="SAC_dom"/>
</dbReference>
<feature type="transmembrane region" description="Helical" evidence="7">
    <location>
        <begin position="231"/>
        <end position="255"/>
    </location>
</feature>
<dbReference type="GO" id="GO:0046856">
    <property type="term" value="P:phosphatidylinositol dephosphorylation"/>
    <property type="evidence" value="ECO:0007669"/>
    <property type="project" value="TreeGrafter"/>
</dbReference>
<keyword evidence="7" id="KW-1133">Transmembrane helix</keyword>
<proteinExistence type="predicted"/>
<comment type="catalytic activity">
    <reaction evidence="3">
        <text>a 1,2-diacyl-sn-glycero-3-phospho-(1D-myo-inositol 4-phosphate) + H2O = a 1,2-diacyl-sn-glycero-3-phospho-(1D-myo-inositol) + phosphate</text>
        <dbReference type="Rhea" id="RHEA:55652"/>
        <dbReference type="ChEBI" id="CHEBI:15377"/>
        <dbReference type="ChEBI" id="CHEBI:43474"/>
        <dbReference type="ChEBI" id="CHEBI:57880"/>
        <dbReference type="ChEBI" id="CHEBI:58178"/>
    </reaction>
    <physiologicalReaction direction="left-to-right" evidence="3">
        <dbReference type="Rhea" id="RHEA:55653"/>
    </physiologicalReaction>
</comment>
<dbReference type="WBParaSite" id="L893_g21532.t1">
    <property type="protein sequence ID" value="L893_g21532.t1"/>
    <property type="gene ID" value="L893_g21532"/>
</dbReference>
<dbReference type="PANTHER" id="PTHR45662">
    <property type="entry name" value="PHOSPHATIDYLINOSITIDE PHOSPHATASE SAC1"/>
    <property type="match status" value="1"/>
</dbReference>
<evidence type="ECO:0000256" key="3">
    <source>
        <dbReference type="ARBA" id="ARBA00036807"/>
    </source>
</evidence>
<dbReference type="PANTHER" id="PTHR45662:SF2">
    <property type="entry name" value="PHOSPHATIDYLINOSITOL-3-PHOSPHATASE SAC1"/>
    <property type="match status" value="1"/>
</dbReference>
<dbReference type="Pfam" id="PF02383">
    <property type="entry name" value="Syja_N"/>
    <property type="match status" value="1"/>
</dbReference>
<dbReference type="EC" id="3.1.3.64" evidence="1"/>
<dbReference type="PROSITE" id="PS50275">
    <property type="entry name" value="SAC"/>
    <property type="match status" value="1"/>
</dbReference>
<evidence type="ECO:0000256" key="5">
    <source>
        <dbReference type="ARBA" id="ARBA00041396"/>
    </source>
</evidence>
<name>A0A1I7Z0G1_9BILA</name>
<dbReference type="Proteomes" id="UP000095287">
    <property type="component" value="Unplaced"/>
</dbReference>
<organism evidence="9 10">
    <name type="scientific">Steinernema glaseri</name>
    <dbReference type="NCBI Taxonomy" id="37863"/>
    <lineage>
        <taxon>Eukaryota</taxon>
        <taxon>Metazoa</taxon>
        <taxon>Ecdysozoa</taxon>
        <taxon>Nematoda</taxon>
        <taxon>Chromadorea</taxon>
        <taxon>Rhabditida</taxon>
        <taxon>Tylenchina</taxon>
        <taxon>Panagrolaimomorpha</taxon>
        <taxon>Strongyloidoidea</taxon>
        <taxon>Steinernematidae</taxon>
        <taxon>Steinernema</taxon>
    </lineage>
</organism>
<evidence type="ECO:0000259" key="8">
    <source>
        <dbReference type="PROSITE" id="PS50275"/>
    </source>
</evidence>
<sequence length="335" mass="37539">MQYDIYGGKHVIVNLVNQKGREKRIGGELERTIVQANLDYVRYNGFDFHKECHAMNWDRLSVLQEQLSHEINTFGFFLSSLNNPEQNRVQTGYFRTNCMDCLDRTNVVQAMIAKESLLQQLIFMDIAPMGSSVEQFTEFNSLFKNLWADNGDECSKQYAGTGALKADFTRVGKRTYGGALNDGVNALTRYFKNNFYDGYRQDAIDLFLGNFRVDPNNLPDSLEQSVINFDFHGVAILFAVFAAAMVVLCLIVAAAEIDGENGFLASPPEARSLAAARNDRFPKHSVYPLRQTPRGFSRHGALNVRVIGDRTPIALPAGRRSAEGHRVSTRAFGEG</sequence>
<accession>A0A1I7Z0G1</accession>
<dbReference type="GO" id="GO:0005783">
    <property type="term" value="C:endoplasmic reticulum"/>
    <property type="evidence" value="ECO:0007669"/>
    <property type="project" value="TreeGrafter"/>
</dbReference>
<evidence type="ECO:0000313" key="9">
    <source>
        <dbReference type="Proteomes" id="UP000095287"/>
    </source>
</evidence>
<evidence type="ECO:0000256" key="4">
    <source>
        <dbReference type="ARBA" id="ARBA00040795"/>
    </source>
</evidence>
<dbReference type="GO" id="GO:0004438">
    <property type="term" value="F:phosphatidylinositol-3-phosphate phosphatase activity"/>
    <property type="evidence" value="ECO:0007669"/>
    <property type="project" value="UniProtKB-EC"/>
</dbReference>